<name>A0A4Y7SUF2_COPMI</name>
<evidence type="ECO:0000313" key="2">
    <source>
        <dbReference type="Proteomes" id="UP000298030"/>
    </source>
</evidence>
<sequence>MTPIAHGGRSEPLVQHPSRVGGWWVVGTCRRVEMGSRCGGEHRGCTGVECISGRVEEGIRWGVWVGWIGARIMKGSIDLRVLRKKGGLASVQGRDKDDLVPILGRVLALTSPSSSQSVSFTRTRIVGYRWRDQGWVQTEGANATVTEGSGPSGTTTSFFVSLFEGTTTGNESLCDRLLSNNSSRPQLNSTLIEIALDIFSVVFALDGWGFRGDER</sequence>
<protein>
    <submittedName>
        <fullName evidence="1">Uncharacterized protein</fullName>
    </submittedName>
</protein>
<accession>A0A4Y7SUF2</accession>
<dbReference type="EMBL" id="QPFP01000056">
    <property type="protein sequence ID" value="TEB25497.1"/>
    <property type="molecule type" value="Genomic_DNA"/>
</dbReference>
<evidence type="ECO:0000313" key="1">
    <source>
        <dbReference type="EMBL" id="TEB25497.1"/>
    </source>
</evidence>
<proteinExistence type="predicted"/>
<reference evidence="1 2" key="1">
    <citation type="journal article" date="2019" name="Nat. Ecol. Evol.">
        <title>Megaphylogeny resolves global patterns of mushroom evolution.</title>
        <authorList>
            <person name="Varga T."/>
            <person name="Krizsan K."/>
            <person name="Foldi C."/>
            <person name="Dima B."/>
            <person name="Sanchez-Garcia M."/>
            <person name="Sanchez-Ramirez S."/>
            <person name="Szollosi G.J."/>
            <person name="Szarkandi J.G."/>
            <person name="Papp V."/>
            <person name="Albert L."/>
            <person name="Andreopoulos W."/>
            <person name="Angelini C."/>
            <person name="Antonin V."/>
            <person name="Barry K.W."/>
            <person name="Bougher N.L."/>
            <person name="Buchanan P."/>
            <person name="Buyck B."/>
            <person name="Bense V."/>
            <person name="Catcheside P."/>
            <person name="Chovatia M."/>
            <person name="Cooper J."/>
            <person name="Damon W."/>
            <person name="Desjardin D."/>
            <person name="Finy P."/>
            <person name="Geml J."/>
            <person name="Haridas S."/>
            <person name="Hughes K."/>
            <person name="Justo A."/>
            <person name="Karasinski D."/>
            <person name="Kautmanova I."/>
            <person name="Kiss B."/>
            <person name="Kocsube S."/>
            <person name="Kotiranta H."/>
            <person name="LaButti K.M."/>
            <person name="Lechner B.E."/>
            <person name="Liimatainen K."/>
            <person name="Lipzen A."/>
            <person name="Lukacs Z."/>
            <person name="Mihaltcheva S."/>
            <person name="Morgado L.N."/>
            <person name="Niskanen T."/>
            <person name="Noordeloos M.E."/>
            <person name="Ohm R.A."/>
            <person name="Ortiz-Santana B."/>
            <person name="Ovrebo C."/>
            <person name="Racz N."/>
            <person name="Riley R."/>
            <person name="Savchenko A."/>
            <person name="Shiryaev A."/>
            <person name="Soop K."/>
            <person name="Spirin V."/>
            <person name="Szebenyi C."/>
            <person name="Tomsovsky M."/>
            <person name="Tulloss R.E."/>
            <person name="Uehling J."/>
            <person name="Grigoriev I.V."/>
            <person name="Vagvolgyi C."/>
            <person name="Papp T."/>
            <person name="Martin F.M."/>
            <person name="Miettinen O."/>
            <person name="Hibbett D.S."/>
            <person name="Nagy L.G."/>
        </authorList>
    </citation>
    <scope>NUCLEOTIDE SEQUENCE [LARGE SCALE GENOMIC DNA]</scope>
    <source>
        <strain evidence="1 2">FP101781</strain>
    </source>
</reference>
<keyword evidence="2" id="KW-1185">Reference proteome</keyword>
<comment type="caution">
    <text evidence="1">The sequence shown here is derived from an EMBL/GenBank/DDBJ whole genome shotgun (WGS) entry which is preliminary data.</text>
</comment>
<dbReference type="AlphaFoldDB" id="A0A4Y7SUF2"/>
<gene>
    <name evidence="1" type="ORF">FA13DRAFT_1713929</name>
</gene>
<dbReference type="Proteomes" id="UP000298030">
    <property type="component" value="Unassembled WGS sequence"/>
</dbReference>
<organism evidence="1 2">
    <name type="scientific">Coprinellus micaceus</name>
    <name type="common">Glistening ink-cap mushroom</name>
    <name type="synonym">Coprinus micaceus</name>
    <dbReference type="NCBI Taxonomy" id="71717"/>
    <lineage>
        <taxon>Eukaryota</taxon>
        <taxon>Fungi</taxon>
        <taxon>Dikarya</taxon>
        <taxon>Basidiomycota</taxon>
        <taxon>Agaricomycotina</taxon>
        <taxon>Agaricomycetes</taxon>
        <taxon>Agaricomycetidae</taxon>
        <taxon>Agaricales</taxon>
        <taxon>Agaricineae</taxon>
        <taxon>Psathyrellaceae</taxon>
        <taxon>Coprinellus</taxon>
    </lineage>
</organism>